<keyword evidence="3" id="KW-1185">Reference proteome</keyword>
<dbReference type="RefSeq" id="WP_137262465.1">
    <property type="nucleotide sequence ID" value="NZ_SZQL01000011.1"/>
</dbReference>
<evidence type="ECO:0000256" key="1">
    <source>
        <dbReference type="SAM" id="Phobius"/>
    </source>
</evidence>
<proteinExistence type="predicted"/>
<accession>A0A4U3KXW3</accession>
<keyword evidence="1" id="KW-0472">Membrane</keyword>
<organism evidence="2 3">
    <name type="scientific">Ilyomonas limi</name>
    <dbReference type="NCBI Taxonomy" id="2575867"/>
    <lineage>
        <taxon>Bacteria</taxon>
        <taxon>Pseudomonadati</taxon>
        <taxon>Bacteroidota</taxon>
        <taxon>Chitinophagia</taxon>
        <taxon>Chitinophagales</taxon>
        <taxon>Chitinophagaceae</taxon>
        <taxon>Ilyomonas</taxon>
    </lineage>
</organism>
<name>A0A4U3KXW3_9BACT</name>
<evidence type="ECO:0000313" key="3">
    <source>
        <dbReference type="Proteomes" id="UP000305848"/>
    </source>
</evidence>
<evidence type="ECO:0000313" key="2">
    <source>
        <dbReference type="EMBL" id="TKK67448.1"/>
    </source>
</evidence>
<protein>
    <submittedName>
        <fullName evidence="2">Uncharacterized protein</fullName>
    </submittedName>
</protein>
<dbReference type="AlphaFoldDB" id="A0A4U3KXW3"/>
<dbReference type="EMBL" id="SZQL01000011">
    <property type="protein sequence ID" value="TKK67448.1"/>
    <property type="molecule type" value="Genomic_DNA"/>
</dbReference>
<comment type="caution">
    <text evidence="2">The sequence shown here is derived from an EMBL/GenBank/DDBJ whole genome shotgun (WGS) entry which is preliminary data.</text>
</comment>
<gene>
    <name evidence="2" type="ORF">FC093_14225</name>
</gene>
<dbReference type="OrthoDB" id="129082at2"/>
<sequence length="120" mass="12967">MITGIPKNYHIIADIGYIPLVWMAPKLFRFEEEKTAATLCQLSSAADVAYSLITDAPWGAVKLISYKTHALIDVAQGVVALTASLALPVRNKRARNTLLAMGVTGLVVGTLSWIGSKRNK</sequence>
<keyword evidence="1" id="KW-0812">Transmembrane</keyword>
<feature type="transmembrane region" description="Helical" evidence="1">
    <location>
        <begin position="97"/>
        <end position="115"/>
    </location>
</feature>
<dbReference type="Proteomes" id="UP000305848">
    <property type="component" value="Unassembled WGS sequence"/>
</dbReference>
<keyword evidence="1" id="KW-1133">Transmembrane helix</keyword>
<reference evidence="2 3" key="1">
    <citation type="submission" date="2019-05" db="EMBL/GenBank/DDBJ databases">
        <title>Panacibacter sp. strain 17mud1-8 Genome sequencing and assembly.</title>
        <authorList>
            <person name="Chhetri G."/>
        </authorList>
    </citation>
    <scope>NUCLEOTIDE SEQUENCE [LARGE SCALE GENOMIC DNA]</scope>
    <source>
        <strain evidence="2 3">17mud1-8</strain>
    </source>
</reference>